<dbReference type="RefSeq" id="WP_043748262.1">
    <property type="nucleotide sequence ID" value="NZ_AQQX01000003.1"/>
</dbReference>
<feature type="signal peptide" evidence="2">
    <location>
        <begin position="1"/>
        <end position="23"/>
    </location>
</feature>
<evidence type="ECO:0000313" key="3">
    <source>
        <dbReference type="EMBL" id="KGM49162.1"/>
    </source>
</evidence>
<feature type="chain" id="PRO_5001969005" evidence="2">
    <location>
        <begin position="24"/>
        <end position="165"/>
    </location>
</feature>
<sequence>MMTKTLALAGLSAIALSATAAWAEIEIRDAYARAASPMAMAGAAFMEIVNTGDTPDRLIAAKAGVAKRVELHTHIDAGDGVMKMREVEGGFEVPAQDTTMLQRGGNHVMFMGLTERFEQGKVIPVTLVFEQAGEIEVEIEVDLERQPDHGGMNHDSMDHGMKAED</sequence>
<name>A0A0A0EIZ8_9RHOB</name>
<dbReference type="eggNOG" id="COG2847">
    <property type="taxonomic scope" value="Bacteria"/>
</dbReference>
<reference evidence="3 4" key="1">
    <citation type="journal article" date="2015" name="Antonie Van Leeuwenhoek">
        <title>Pseudooceanicola atlanticus gen. nov. sp. nov., isolated from surface seawater of the Atlantic Ocean and reclassification of Oceanicola batsensis, Oceanicola marinus, Oceanicola nitratireducens, Oceanicola nanhaiensis, Oceanicola antarcticus and Oceanicola flagellatus, as Pseudooceanicola batsensis comb. nov., Pseudooceanicola marinus comb. nov., Pseudooceanicola nitratireducens comb. nov., Pseudooceanicola nanhaiensis comb. nov., Pseudooceanicola antarcticus comb. nov., and Pseudooceanicola flagellatus comb. nov.</title>
        <authorList>
            <person name="Lai Q."/>
            <person name="Li G."/>
            <person name="Liu X."/>
            <person name="Du Y."/>
            <person name="Sun F."/>
            <person name="Shao Z."/>
        </authorList>
    </citation>
    <scope>NUCLEOTIDE SEQUENCE [LARGE SCALE GENOMIC DNA]</scope>
    <source>
        <strain evidence="3 4">22II-s11g</strain>
    </source>
</reference>
<dbReference type="EMBL" id="AQQX01000003">
    <property type="protein sequence ID" value="KGM49162.1"/>
    <property type="molecule type" value="Genomic_DNA"/>
</dbReference>
<evidence type="ECO:0000256" key="2">
    <source>
        <dbReference type="SAM" id="SignalP"/>
    </source>
</evidence>
<keyword evidence="4" id="KW-1185">Reference proteome</keyword>
<dbReference type="Proteomes" id="UP000030004">
    <property type="component" value="Unassembled WGS sequence"/>
</dbReference>
<gene>
    <name evidence="3" type="ORF">ATO9_10860</name>
</gene>
<dbReference type="Pfam" id="PF04314">
    <property type="entry name" value="PCuAC"/>
    <property type="match status" value="1"/>
</dbReference>
<dbReference type="Gene3D" id="2.60.40.1890">
    <property type="entry name" value="PCu(A)C copper chaperone"/>
    <property type="match status" value="1"/>
</dbReference>
<dbReference type="OrthoDB" id="9796962at2"/>
<dbReference type="PANTHER" id="PTHR36302:SF1">
    <property type="entry name" value="COPPER CHAPERONE PCU(A)C"/>
    <property type="match status" value="1"/>
</dbReference>
<keyword evidence="2" id="KW-0732">Signal</keyword>
<dbReference type="InterPro" id="IPR058248">
    <property type="entry name" value="Lxx211020-like"/>
</dbReference>
<protein>
    <submittedName>
        <fullName evidence="3">Copper-binding protein</fullName>
    </submittedName>
</protein>
<accession>A0A0A0EIZ8</accession>
<dbReference type="PANTHER" id="PTHR36302">
    <property type="entry name" value="BLR7088 PROTEIN"/>
    <property type="match status" value="1"/>
</dbReference>
<dbReference type="AlphaFoldDB" id="A0A0A0EIZ8"/>
<proteinExistence type="predicted"/>
<evidence type="ECO:0000313" key="4">
    <source>
        <dbReference type="Proteomes" id="UP000030004"/>
    </source>
</evidence>
<comment type="caution">
    <text evidence="3">The sequence shown here is derived from an EMBL/GenBank/DDBJ whole genome shotgun (WGS) entry which is preliminary data.</text>
</comment>
<dbReference type="SUPFAM" id="SSF110087">
    <property type="entry name" value="DR1885-like metal-binding protein"/>
    <property type="match status" value="1"/>
</dbReference>
<dbReference type="InterPro" id="IPR036182">
    <property type="entry name" value="PCuAC_sf"/>
</dbReference>
<dbReference type="InterPro" id="IPR007410">
    <property type="entry name" value="LpqE-like"/>
</dbReference>
<evidence type="ECO:0000256" key="1">
    <source>
        <dbReference type="SAM" id="MobiDB-lite"/>
    </source>
</evidence>
<feature type="region of interest" description="Disordered" evidence="1">
    <location>
        <begin position="144"/>
        <end position="165"/>
    </location>
</feature>
<organism evidence="3 4">
    <name type="scientific">Pseudooceanicola atlanticus</name>
    <dbReference type="NCBI Taxonomy" id="1461694"/>
    <lineage>
        <taxon>Bacteria</taxon>
        <taxon>Pseudomonadati</taxon>
        <taxon>Pseudomonadota</taxon>
        <taxon>Alphaproteobacteria</taxon>
        <taxon>Rhodobacterales</taxon>
        <taxon>Paracoccaceae</taxon>
        <taxon>Pseudooceanicola</taxon>
    </lineage>
</organism>
<dbReference type="STRING" id="1461694.ATO9_10860"/>